<reference evidence="2 3" key="1">
    <citation type="submission" date="2017-12" db="EMBL/GenBank/DDBJ databases">
        <title>Comparative genomics of Botrytis spp.</title>
        <authorList>
            <person name="Valero-Jimenez C.A."/>
            <person name="Tapia P."/>
            <person name="Veloso J."/>
            <person name="Silva-Moreno E."/>
            <person name="Staats M."/>
            <person name="Valdes J.H."/>
            <person name="Van Kan J.A.L."/>
        </authorList>
    </citation>
    <scope>NUCLEOTIDE SEQUENCE [LARGE SCALE GENOMIC DNA]</scope>
    <source>
        <strain evidence="2 3">Bh0001</strain>
    </source>
</reference>
<feature type="compositionally biased region" description="Basic and acidic residues" evidence="1">
    <location>
        <begin position="1"/>
        <end position="12"/>
    </location>
</feature>
<protein>
    <submittedName>
        <fullName evidence="2">Uncharacterized protein</fullName>
    </submittedName>
</protein>
<feature type="region of interest" description="Disordered" evidence="1">
    <location>
        <begin position="1"/>
        <end position="34"/>
    </location>
</feature>
<dbReference type="Proteomes" id="UP000297814">
    <property type="component" value="Unassembled WGS sequence"/>
</dbReference>
<keyword evidence="3" id="KW-1185">Reference proteome</keyword>
<evidence type="ECO:0000313" key="2">
    <source>
        <dbReference type="EMBL" id="TGO40925.1"/>
    </source>
</evidence>
<comment type="caution">
    <text evidence="2">The sequence shown here is derived from an EMBL/GenBank/DDBJ whole genome shotgun (WGS) entry which is preliminary data.</text>
</comment>
<proteinExistence type="predicted"/>
<name>A0A4Z1GWD9_9HELO</name>
<dbReference type="AlphaFoldDB" id="A0A4Z1GWD9"/>
<evidence type="ECO:0000313" key="3">
    <source>
        <dbReference type="Proteomes" id="UP000297814"/>
    </source>
</evidence>
<sequence>MSKPSQENHDSTSDESIIGAEEDTAAKEYGMNINSNKSERVNRLALPHPHSRVIQSTRIRKTIREYAEIHNEN</sequence>
<evidence type="ECO:0000256" key="1">
    <source>
        <dbReference type="SAM" id="MobiDB-lite"/>
    </source>
</evidence>
<gene>
    <name evidence="2" type="ORF">BHYA_0029g00350</name>
</gene>
<accession>A0A4Z1GWD9</accession>
<organism evidence="2 3">
    <name type="scientific">Botrytis hyacinthi</name>
    <dbReference type="NCBI Taxonomy" id="278943"/>
    <lineage>
        <taxon>Eukaryota</taxon>
        <taxon>Fungi</taxon>
        <taxon>Dikarya</taxon>
        <taxon>Ascomycota</taxon>
        <taxon>Pezizomycotina</taxon>
        <taxon>Leotiomycetes</taxon>
        <taxon>Helotiales</taxon>
        <taxon>Sclerotiniaceae</taxon>
        <taxon>Botrytis</taxon>
    </lineage>
</organism>
<dbReference type="EMBL" id="PQXK01000029">
    <property type="protein sequence ID" value="TGO40925.1"/>
    <property type="molecule type" value="Genomic_DNA"/>
</dbReference>